<comment type="subcellular location">
    <subcellularLocation>
        <location evidence="1">Nucleus</location>
    </subcellularLocation>
</comment>
<dbReference type="EC" id="2.4.2.-" evidence="6"/>
<dbReference type="GO" id="GO:0005737">
    <property type="term" value="C:cytoplasm"/>
    <property type="evidence" value="ECO:0007669"/>
    <property type="project" value="TreeGrafter"/>
</dbReference>
<evidence type="ECO:0000259" key="7">
    <source>
        <dbReference type="PROSITE" id="PS51059"/>
    </source>
</evidence>
<dbReference type="PANTHER" id="PTHR14453:SF67">
    <property type="entry name" value="POLY [ADP-RIBOSE] POLYMERASE"/>
    <property type="match status" value="1"/>
</dbReference>
<protein>
    <recommendedName>
        <fullName evidence="6">Poly [ADP-ribose] polymerase</fullName>
        <shortName evidence="6">PARP</shortName>
        <ecNumber evidence="6">2.4.2.-</ecNumber>
    </recommendedName>
</protein>
<keyword evidence="10" id="KW-1185">Reference proteome</keyword>
<evidence type="ECO:0000256" key="4">
    <source>
        <dbReference type="ARBA" id="ARBA00023027"/>
    </source>
</evidence>
<evidence type="ECO:0000256" key="2">
    <source>
        <dbReference type="ARBA" id="ARBA00022676"/>
    </source>
</evidence>
<comment type="caution">
    <text evidence="8">The sequence shown here is derived from an EMBL/GenBank/DDBJ whole genome shotgun (WGS) entry which is preliminary data.</text>
</comment>
<gene>
    <name evidence="8" type="ORF">C1SCF055_LOCUS26077</name>
</gene>
<evidence type="ECO:0000256" key="5">
    <source>
        <dbReference type="ARBA" id="ARBA00023242"/>
    </source>
</evidence>
<dbReference type="SUPFAM" id="SSF56399">
    <property type="entry name" value="ADP-ribosylation"/>
    <property type="match status" value="1"/>
</dbReference>
<dbReference type="OrthoDB" id="424468at2759"/>
<evidence type="ECO:0000256" key="6">
    <source>
        <dbReference type="RuleBase" id="RU362114"/>
    </source>
</evidence>
<keyword evidence="5" id="KW-0539">Nucleus</keyword>
<name>A0A9P1G6V5_9DINO</name>
<accession>A0A9P1G6V5</accession>
<dbReference type="AlphaFoldDB" id="A0A9P1G6V5"/>
<dbReference type="GO" id="GO:0005634">
    <property type="term" value="C:nucleus"/>
    <property type="evidence" value="ECO:0007669"/>
    <property type="project" value="UniProtKB-SubCell"/>
</dbReference>
<sequence>MKEVLRMRMAHCLDPGKTSQGYEVKASQVAPRGLDSGALVLSELLAQGLLVEEHLDTEAGDGPSMDTALLLALDELRARGTRVCFVARIAMPTSSALAAAYGAARETLGPERLLWHGTSWECVPNIVRHGFNRAYAFNARHGSKLGRGVYFAEDPGYALRFAGKTQRTRAMLLAGVLFG</sequence>
<reference evidence="9" key="2">
    <citation type="submission" date="2024-04" db="EMBL/GenBank/DDBJ databases">
        <authorList>
            <person name="Chen Y."/>
            <person name="Shah S."/>
            <person name="Dougan E. K."/>
            <person name="Thang M."/>
            <person name="Chan C."/>
        </authorList>
    </citation>
    <scope>NUCLEOTIDE SEQUENCE [LARGE SCALE GENOMIC DNA]</scope>
</reference>
<dbReference type="PROSITE" id="PS51059">
    <property type="entry name" value="PARP_CATALYTIC"/>
    <property type="match status" value="1"/>
</dbReference>
<dbReference type="Proteomes" id="UP001152797">
    <property type="component" value="Unassembled WGS sequence"/>
</dbReference>
<proteinExistence type="predicted"/>
<evidence type="ECO:0000256" key="3">
    <source>
        <dbReference type="ARBA" id="ARBA00022679"/>
    </source>
</evidence>
<dbReference type="EMBL" id="CAMXCT020002700">
    <property type="protein sequence ID" value="CAL1153295.1"/>
    <property type="molecule type" value="Genomic_DNA"/>
</dbReference>
<dbReference type="GO" id="GO:0010629">
    <property type="term" value="P:negative regulation of gene expression"/>
    <property type="evidence" value="ECO:0007669"/>
    <property type="project" value="TreeGrafter"/>
</dbReference>
<dbReference type="InterPro" id="IPR052056">
    <property type="entry name" value="Mono-ARTD/PARP"/>
</dbReference>
<keyword evidence="2 6" id="KW-0328">Glycosyltransferase</keyword>
<evidence type="ECO:0000313" key="10">
    <source>
        <dbReference type="Proteomes" id="UP001152797"/>
    </source>
</evidence>
<organism evidence="8">
    <name type="scientific">Cladocopium goreaui</name>
    <dbReference type="NCBI Taxonomy" id="2562237"/>
    <lineage>
        <taxon>Eukaryota</taxon>
        <taxon>Sar</taxon>
        <taxon>Alveolata</taxon>
        <taxon>Dinophyceae</taxon>
        <taxon>Suessiales</taxon>
        <taxon>Symbiodiniaceae</taxon>
        <taxon>Cladocopium</taxon>
    </lineage>
</organism>
<evidence type="ECO:0000313" key="9">
    <source>
        <dbReference type="EMBL" id="CAL1153295.1"/>
    </source>
</evidence>
<evidence type="ECO:0000313" key="8">
    <source>
        <dbReference type="EMBL" id="CAI3999920.1"/>
    </source>
</evidence>
<dbReference type="PANTHER" id="PTHR14453">
    <property type="entry name" value="PARP/ZINC FINGER CCCH TYPE DOMAIN CONTAINING PROTEIN"/>
    <property type="match status" value="1"/>
</dbReference>
<keyword evidence="4 6" id="KW-0520">NAD</keyword>
<feature type="domain" description="PARP catalytic" evidence="7">
    <location>
        <begin position="1"/>
        <end position="179"/>
    </location>
</feature>
<dbReference type="InterPro" id="IPR012317">
    <property type="entry name" value="Poly(ADP-ribose)pol_cat_dom"/>
</dbReference>
<dbReference type="GO" id="GO:0003714">
    <property type="term" value="F:transcription corepressor activity"/>
    <property type="evidence" value="ECO:0007669"/>
    <property type="project" value="TreeGrafter"/>
</dbReference>
<dbReference type="Gene3D" id="3.90.228.10">
    <property type="match status" value="1"/>
</dbReference>
<evidence type="ECO:0000256" key="1">
    <source>
        <dbReference type="ARBA" id="ARBA00004123"/>
    </source>
</evidence>
<dbReference type="EMBL" id="CAMXCT030002700">
    <property type="protein sequence ID" value="CAL4787232.1"/>
    <property type="molecule type" value="Genomic_DNA"/>
</dbReference>
<dbReference type="Pfam" id="PF00644">
    <property type="entry name" value="PARP"/>
    <property type="match status" value="1"/>
</dbReference>
<keyword evidence="3 6" id="KW-0808">Transferase</keyword>
<dbReference type="EMBL" id="CAMXCT010002700">
    <property type="protein sequence ID" value="CAI3999920.1"/>
    <property type="molecule type" value="Genomic_DNA"/>
</dbReference>
<dbReference type="GO" id="GO:0003950">
    <property type="term" value="F:NAD+ poly-ADP-ribosyltransferase activity"/>
    <property type="evidence" value="ECO:0007669"/>
    <property type="project" value="UniProtKB-UniRule"/>
</dbReference>
<reference evidence="8" key="1">
    <citation type="submission" date="2022-10" db="EMBL/GenBank/DDBJ databases">
        <authorList>
            <person name="Chen Y."/>
            <person name="Dougan E. K."/>
            <person name="Chan C."/>
            <person name="Rhodes N."/>
            <person name="Thang M."/>
        </authorList>
    </citation>
    <scope>NUCLEOTIDE SEQUENCE</scope>
</reference>